<feature type="transmembrane region" description="Helical" evidence="2">
    <location>
        <begin position="99"/>
        <end position="120"/>
    </location>
</feature>
<comment type="caution">
    <text evidence="4">The sequence shown here is derived from an EMBL/GenBank/DDBJ whole genome shotgun (WGS) entry which is preliminary data.</text>
</comment>
<evidence type="ECO:0000313" key="4">
    <source>
        <dbReference type="EMBL" id="TVO39893.1"/>
    </source>
</evidence>
<feature type="compositionally biased region" description="Acidic residues" evidence="1">
    <location>
        <begin position="584"/>
        <end position="603"/>
    </location>
</feature>
<dbReference type="AlphaFoldDB" id="A0A557PGV9"/>
<dbReference type="SUPFAM" id="SSF52540">
    <property type="entry name" value="P-loop containing nucleoside triphosphate hydrolases"/>
    <property type="match status" value="1"/>
</dbReference>
<feature type="transmembrane region" description="Helical" evidence="2">
    <location>
        <begin position="28"/>
        <end position="44"/>
    </location>
</feature>
<dbReference type="InterPro" id="IPR032689">
    <property type="entry name" value="TraG-D_C"/>
</dbReference>
<dbReference type="PANTHER" id="PTHR30121:SF6">
    <property type="entry name" value="SLR6007 PROTEIN"/>
    <property type="match status" value="1"/>
</dbReference>
<accession>A0A557PGV9</accession>
<dbReference type="PANTHER" id="PTHR30121">
    <property type="entry name" value="UNCHARACTERIZED PROTEIN YJGR-RELATED"/>
    <property type="match status" value="1"/>
</dbReference>
<feature type="domain" description="TraD/TraG TraM recognition site" evidence="3">
    <location>
        <begin position="404"/>
        <end position="531"/>
    </location>
</feature>
<dbReference type="Gene3D" id="3.40.50.300">
    <property type="entry name" value="P-loop containing nucleotide triphosphate hydrolases"/>
    <property type="match status" value="1"/>
</dbReference>
<dbReference type="RefSeq" id="WP_144229593.1">
    <property type="nucleotide sequence ID" value="NZ_CANNCB010000028.1"/>
</dbReference>
<evidence type="ECO:0000256" key="2">
    <source>
        <dbReference type="SAM" id="Phobius"/>
    </source>
</evidence>
<keyword evidence="2" id="KW-0812">Transmembrane</keyword>
<dbReference type="InterPro" id="IPR016387">
    <property type="entry name" value="Mobilization_MobA"/>
</dbReference>
<keyword evidence="2" id="KW-1133">Transmembrane helix</keyword>
<evidence type="ECO:0000256" key="1">
    <source>
        <dbReference type="SAM" id="MobiDB-lite"/>
    </source>
</evidence>
<dbReference type="Pfam" id="PF12696">
    <property type="entry name" value="TraG-D_C"/>
    <property type="match status" value="1"/>
</dbReference>
<protein>
    <submittedName>
        <fullName evidence="4">MFS transporter</fullName>
    </submittedName>
</protein>
<organism evidence="4 5">
    <name type="scientific">Vibrio algivorus</name>
    <dbReference type="NCBI Taxonomy" id="1667024"/>
    <lineage>
        <taxon>Bacteria</taxon>
        <taxon>Pseudomonadati</taxon>
        <taxon>Pseudomonadota</taxon>
        <taxon>Gammaproteobacteria</taxon>
        <taxon>Vibrionales</taxon>
        <taxon>Vibrionaceae</taxon>
        <taxon>Vibrio</taxon>
    </lineage>
</organism>
<dbReference type="EMBL" id="VMKJ01000001">
    <property type="protein sequence ID" value="TVO39893.1"/>
    <property type="molecule type" value="Genomic_DNA"/>
</dbReference>
<name>A0A557PGV9_9VIBR</name>
<dbReference type="InterPro" id="IPR027417">
    <property type="entry name" value="P-loop_NTPase"/>
</dbReference>
<sequence length="603" mass="67805">MLELLSKALLSASFHTISSLYKISYSSGWIWALLAGLLIPCFYFDKPEKDLESSSIAFRFSVVFSLIFIAIGTLSPITIPALAKALLSDHLPANMTFSFPLPIWCLSLITIIGIALHVYLRRWLTPKHNELKMKITQKTKLARNEKTDVREIATHLPTTEHYDPMKYIDLKRGVFIGLDELRYPQYIPLETWQTQHADIIGTTGAGKGVASGILLYQSILADEGVFVLDPKNDEWAPHLYRKACEDAGKPFYLIDLNKQEYQINLLADITTDQLEELLVAGFSLAEKGDVADFYRIDDRKAARVSARLDESERKTLRALFNSEYVQSIAENIKAFYGKLEELAGLDSINAVNGVSLQNIFDEGGCCYVIGSMRNGKIIAAQRMLLVRLLQIAETRDRIHTKPRPIAIFLDELKYHLSKPAMEGLGAARDKGVHIIMAHQSIADLKDCPADLNGDAVVGAVVENAKFKLVYKLQDPDTAKWVAEMSGTILVDDETRKVETSKALTESIASDRSIRQAERNFIDTNMLLNLPKFVSFIYSAESLPFASLISPIRVQKSELILSTKPQPEDDQNMNNNEDKDHLDFDDNVDPDDIEIDDLDWEENE</sequence>
<dbReference type="Proteomes" id="UP000319828">
    <property type="component" value="Unassembled WGS sequence"/>
</dbReference>
<gene>
    <name evidence="4" type="ORF">FOF44_00030</name>
</gene>
<evidence type="ECO:0000259" key="3">
    <source>
        <dbReference type="Pfam" id="PF12696"/>
    </source>
</evidence>
<feature type="transmembrane region" description="Helical" evidence="2">
    <location>
        <begin position="56"/>
        <end position="79"/>
    </location>
</feature>
<dbReference type="InterPro" id="IPR051162">
    <property type="entry name" value="T4SS_component"/>
</dbReference>
<reference evidence="4 5" key="1">
    <citation type="submission" date="2019-07" db="EMBL/GenBank/DDBJ databases">
        <title>The draft genome sequence of Vibrio algivorus M1486.</title>
        <authorList>
            <person name="Meng X."/>
        </authorList>
    </citation>
    <scope>NUCLEOTIDE SEQUENCE [LARGE SCALE GENOMIC DNA]</scope>
    <source>
        <strain evidence="4 5">M1486</strain>
    </source>
</reference>
<evidence type="ECO:0000313" key="5">
    <source>
        <dbReference type="Proteomes" id="UP000319828"/>
    </source>
</evidence>
<dbReference type="PIRSF" id="PIRSF003273">
    <property type="entry name" value="Mobilization_MobA"/>
    <property type="match status" value="1"/>
</dbReference>
<proteinExistence type="predicted"/>
<keyword evidence="2" id="KW-0472">Membrane</keyword>
<feature type="region of interest" description="Disordered" evidence="1">
    <location>
        <begin position="562"/>
        <end position="603"/>
    </location>
</feature>
<dbReference type="OrthoDB" id="6512860at2"/>